<comment type="similarity">
    <text evidence="1">Belongs to the guanylate kinase family.</text>
</comment>
<sequence>MEWAEFNGNLYGTPLPDHQGSTDLLLEIDSQGAHSIKKLFPDSLVVLLLSPSEDSLRERMRQRGDDEAHIDARVRLAKKEIASAREVADYEVINLDLDRAVAEIASMIYKARESKSRGGDIGRG</sequence>
<keyword evidence="3 5" id="KW-0418">Kinase</keyword>
<evidence type="ECO:0000256" key="1">
    <source>
        <dbReference type="ARBA" id="ARBA00005790"/>
    </source>
</evidence>
<dbReference type="InterPro" id="IPR027417">
    <property type="entry name" value="P-loop_NTPase"/>
</dbReference>
<dbReference type="Pfam" id="PF00625">
    <property type="entry name" value="Guanylate_kin"/>
    <property type="match status" value="1"/>
</dbReference>
<evidence type="ECO:0000256" key="2">
    <source>
        <dbReference type="ARBA" id="ARBA00022679"/>
    </source>
</evidence>
<reference evidence="6" key="1">
    <citation type="submission" date="2016-11" db="EMBL/GenBank/DDBJ databases">
        <authorList>
            <person name="Varghese N."/>
            <person name="Submissions S."/>
        </authorList>
    </citation>
    <scope>NUCLEOTIDE SEQUENCE [LARGE SCALE GENOMIC DNA]</scope>
    <source>
        <strain evidence="6">DSM 19514</strain>
    </source>
</reference>
<dbReference type="PANTHER" id="PTHR23117">
    <property type="entry name" value="GUANYLATE KINASE-RELATED"/>
    <property type="match status" value="1"/>
</dbReference>
<keyword evidence="6" id="KW-1185">Reference proteome</keyword>
<dbReference type="PROSITE" id="PS50052">
    <property type="entry name" value="GUANYLATE_KINASE_2"/>
    <property type="match status" value="1"/>
</dbReference>
<dbReference type="AlphaFoldDB" id="A0A1M4T703"/>
<dbReference type="Gene3D" id="3.40.50.300">
    <property type="entry name" value="P-loop containing nucleotide triphosphate hydrolases"/>
    <property type="match status" value="1"/>
</dbReference>
<dbReference type="PANTHER" id="PTHR23117:SF13">
    <property type="entry name" value="GUANYLATE KINASE"/>
    <property type="match status" value="1"/>
</dbReference>
<organism evidence="5 6">
    <name type="scientific">Ferrithrix thermotolerans DSM 19514</name>
    <dbReference type="NCBI Taxonomy" id="1121881"/>
    <lineage>
        <taxon>Bacteria</taxon>
        <taxon>Bacillati</taxon>
        <taxon>Actinomycetota</taxon>
        <taxon>Acidimicrobiia</taxon>
        <taxon>Acidimicrobiales</taxon>
        <taxon>Acidimicrobiaceae</taxon>
        <taxon>Ferrithrix</taxon>
    </lineage>
</organism>
<proteinExistence type="inferred from homology"/>
<name>A0A1M4T703_9ACTN</name>
<evidence type="ECO:0000259" key="4">
    <source>
        <dbReference type="PROSITE" id="PS50052"/>
    </source>
</evidence>
<accession>A0A1M4T703</accession>
<dbReference type="Proteomes" id="UP000184295">
    <property type="component" value="Unassembled WGS sequence"/>
</dbReference>
<gene>
    <name evidence="5" type="ORF">SAMN02745225_00528</name>
</gene>
<dbReference type="EMBL" id="FQUL01000004">
    <property type="protein sequence ID" value="SHE40210.1"/>
    <property type="molecule type" value="Genomic_DNA"/>
</dbReference>
<dbReference type="GO" id="GO:0004385">
    <property type="term" value="F:GMP kinase activity"/>
    <property type="evidence" value="ECO:0007669"/>
    <property type="project" value="TreeGrafter"/>
</dbReference>
<dbReference type="STRING" id="1121881.SAMN02745225_00528"/>
<evidence type="ECO:0000313" key="6">
    <source>
        <dbReference type="Proteomes" id="UP000184295"/>
    </source>
</evidence>
<keyword evidence="2" id="KW-0808">Transferase</keyword>
<evidence type="ECO:0000313" key="5">
    <source>
        <dbReference type="EMBL" id="SHE40210.1"/>
    </source>
</evidence>
<evidence type="ECO:0000256" key="3">
    <source>
        <dbReference type="ARBA" id="ARBA00022777"/>
    </source>
</evidence>
<dbReference type="SUPFAM" id="SSF52540">
    <property type="entry name" value="P-loop containing nucleoside triphosphate hydrolases"/>
    <property type="match status" value="1"/>
</dbReference>
<dbReference type="InterPro" id="IPR008145">
    <property type="entry name" value="GK/Ca_channel_bsu"/>
</dbReference>
<protein>
    <submittedName>
        <fullName evidence="5">Guanylate kinase</fullName>
    </submittedName>
</protein>
<dbReference type="InterPro" id="IPR008144">
    <property type="entry name" value="Guanylate_kin-like_dom"/>
</dbReference>
<feature type="domain" description="Guanylate kinase-like" evidence="4">
    <location>
        <begin position="1"/>
        <end position="109"/>
    </location>
</feature>
<dbReference type="GO" id="GO:0005829">
    <property type="term" value="C:cytosol"/>
    <property type="evidence" value="ECO:0007669"/>
    <property type="project" value="TreeGrafter"/>
</dbReference>